<sequence>MFVLRAGGNRAAMRAAAVYDLRLSAFPSRSSRQVLFSSSSAVPDGQEKLARIIEDYRKKNFAQTMPSRFVKQVLDAVDEDKDGFVTVEEAQTLLKNIDKACELSEDELTTIMSDINCDDDERGVPLDKIRELLLPRKTT</sequence>
<feature type="domain" description="EF-hand" evidence="1">
    <location>
        <begin position="65"/>
        <end position="100"/>
    </location>
</feature>
<organism evidence="2">
    <name type="scientific">Grammatophora oceanica</name>
    <dbReference type="NCBI Taxonomy" id="210454"/>
    <lineage>
        <taxon>Eukaryota</taxon>
        <taxon>Sar</taxon>
        <taxon>Stramenopiles</taxon>
        <taxon>Ochrophyta</taxon>
        <taxon>Bacillariophyta</taxon>
        <taxon>Fragilariophyceae</taxon>
        <taxon>Fragilariophycidae</taxon>
        <taxon>Rhabdonematales</taxon>
        <taxon>Grammatophoraceae</taxon>
        <taxon>Grammatophora</taxon>
    </lineage>
</organism>
<protein>
    <recommendedName>
        <fullName evidence="1">EF-hand domain-containing protein</fullName>
    </recommendedName>
</protein>
<reference evidence="2" key="1">
    <citation type="submission" date="2021-01" db="EMBL/GenBank/DDBJ databases">
        <authorList>
            <person name="Corre E."/>
            <person name="Pelletier E."/>
            <person name="Niang G."/>
            <person name="Scheremetjew M."/>
            <person name="Finn R."/>
            <person name="Kale V."/>
            <person name="Holt S."/>
            <person name="Cochrane G."/>
            <person name="Meng A."/>
            <person name="Brown T."/>
            <person name="Cohen L."/>
        </authorList>
    </citation>
    <scope>NUCLEOTIDE SEQUENCE</scope>
    <source>
        <strain evidence="2">CCMP 410</strain>
    </source>
</reference>
<proteinExistence type="predicted"/>
<gene>
    <name evidence="2" type="ORF">GOCE00092_LOCUS21418</name>
</gene>
<evidence type="ECO:0000313" key="2">
    <source>
        <dbReference type="EMBL" id="CAD9300437.1"/>
    </source>
</evidence>
<dbReference type="EMBL" id="HBGK01041027">
    <property type="protein sequence ID" value="CAD9300437.1"/>
    <property type="molecule type" value="Transcribed_RNA"/>
</dbReference>
<dbReference type="AlphaFoldDB" id="A0A7S1VI06"/>
<dbReference type="InterPro" id="IPR011992">
    <property type="entry name" value="EF-hand-dom_pair"/>
</dbReference>
<dbReference type="InterPro" id="IPR002048">
    <property type="entry name" value="EF_hand_dom"/>
</dbReference>
<dbReference type="GO" id="GO:0005509">
    <property type="term" value="F:calcium ion binding"/>
    <property type="evidence" value="ECO:0007669"/>
    <property type="project" value="InterPro"/>
</dbReference>
<dbReference type="Gene3D" id="1.10.238.10">
    <property type="entry name" value="EF-hand"/>
    <property type="match status" value="1"/>
</dbReference>
<evidence type="ECO:0000259" key="1">
    <source>
        <dbReference type="PROSITE" id="PS50222"/>
    </source>
</evidence>
<accession>A0A7S1VI06</accession>
<dbReference type="SUPFAM" id="SSF47473">
    <property type="entry name" value="EF-hand"/>
    <property type="match status" value="1"/>
</dbReference>
<dbReference type="PROSITE" id="PS50222">
    <property type="entry name" value="EF_HAND_2"/>
    <property type="match status" value="1"/>
</dbReference>
<name>A0A7S1VI06_9STRA</name>